<keyword evidence="8" id="KW-0464">Manganese</keyword>
<dbReference type="AlphaFoldDB" id="A0A9P3F5Q2"/>
<evidence type="ECO:0000256" key="17">
    <source>
        <dbReference type="ARBA" id="ARBA00041265"/>
    </source>
</evidence>
<accession>A0A9P3F5Q2</accession>
<evidence type="ECO:0000259" key="20">
    <source>
        <dbReference type="Pfam" id="PF00150"/>
    </source>
</evidence>
<evidence type="ECO:0000256" key="1">
    <source>
        <dbReference type="ARBA" id="ARBA00001936"/>
    </source>
</evidence>
<dbReference type="RefSeq" id="XP_043125432.1">
    <property type="nucleotide sequence ID" value="XM_043269497.1"/>
</dbReference>
<evidence type="ECO:0000313" key="22">
    <source>
        <dbReference type="Proteomes" id="UP000710440"/>
    </source>
</evidence>
<feature type="domain" description="Glycoside hydrolase family 5" evidence="20">
    <location>
        <begin position="89"/>
        <end position="314"/>
    </location>
</feature>
<evidence type="ECO:0000256" key="13">
    <source>
        <dbReference type="ARBA" id="ARBA00036824"/>
    </source>
</evidence>
<evidence type="ECO:0000256" key="14">
    <source>
        <dbReference type="ARBA" id="ARBA00037254"/>
    </source>
</evidence>
<comment type="function">
    <text evidence="14">Beta-glucanases participate in the metabolism of beta-glucan, the main structural component of the cell wall. It could also function biosynthetically as a transglycosylase.</text>
</comment>
<dbReference type="GO" id="GO:0005576">
    <property type="term" value="C:extracellular region"/>
    <property type="evidence" value="ECO:0007669"/>
    <property type="project" value="UniProtKB-SubCell"/>
</dbReference>
<proteinExistence type="inferred from homology"/>
<dbReference type="InterPro" id="IPR001547">
    <property type="entry name" value="Glyco_hydro_5"/>
</dbReference>
<feature type="chain" id="PRO_5040313691" description="glucan 1,3-beta-glucosidase" evidence="19">
    <location>
        <begin position="24"/>
        <end position="417"/>
    </location>
</feature>
<evidence type="ECO:0000256" key="19">
    <source>
        <dbReference type="SAM" id="SignalP"/>
    </source>
</evidence>
<comment type="cofactor">
    <cofactor evidence="1">
        <name>Mn(2+)</name>
        <dbReference type="ChEBI" id="CHEBI:29035"/>
    </cofactor>
</comment>
<name>A0A9P3F5Q2_ASPVI</name>
<evidence type="ECO:0000256" key="5">
    <source>
        <dbReference type="ARBA" id="ARBA00022525"/>
    </source>
</evidence>
<evidence type="ECO:0000256" key="18">
    <source>
        <dbReference type="RuleBase" id="RU361153"/>
    </source>
</evidence>
<evidence type="ECO:0000256" key="7">
    <source>
        <dbReference type="ARBA" id="ARBA00022801"/>
    </source>
</evidence>
<feature type="signal peptide" evidence="19">
    <location>
        <begin position="1"/>
        <end position="23"/>
    </location>
</feature>
<evidence type="ECO:0000256" key="3">
    <source>
        <dbReference type="ARBA" id="ARBA00005641"/>
    </source>
</evidence>
<keyword evidence="11" id="KW-0961">Cell wall biogenesis/degradation</keyword>
<keyword evidence="10 18" id="KW-0326">Glycosidase</keyword>
<protein>
    <recommendedName>
        <fullName evidence="15">glucan 1,3-beta-glucosidase</fullName>
        <ecNumber evidence="15">3.2.1.58</ecNumber>
    </recommendedName>
    <alternativeName>
        <fullName evidence="17">Exo-1,3-beta-glucanase 1</fullName>
    </alternativeName>
    <alternativeName>
        <fullName evidence="16">Exo-1,3-beta-glucanase A</fullName>
    </alternativeName>
</protein>
<evidence type="ECO:0000256" key="10">
    <source>
        <dbReference type="ARBA" id="ARBA00023295"/>
    </source>
</evidence>
<keyword evidence="5" id="KW-0964">Secreted</keyword>
<comment type="catalytic activity">
    <reaction evidence="13">
        <text>Successive hydrolysis of beta-D-glucose units from the non-reducing ends of (1-&gt;3)-beta-D-glucans, releasing alpha-glucose.</text>
        <dbReference type="EC" id="3.2.1.58"/>
    </reaction>
</comment>
<gene>
    <name evidence="21" type="ORF">Aspvir_006295</name>
</gene>
<dbReference type="GO" id="GO:0009251">
    <property type="term" value="P:glucan catabolic process"/>
    <property type="evidence" value="ECO:0007669"/>
    <property type="project" value="TreeGrafter"/>
</dbReference>
<evidence type="ECO:0000256" key="2">
    <source>
        <dbReference type="ARBA" id="ARBA00004613"/>
    </source>
</evidence>
<keyword evidence="7 18" id="KW-0378">Hydrolase</keyword>
<evidence type="ECO:0000256" key="6">
    <source>
        <dbReference type="ARBA" id="ARBA00022729"/>
    </source>
</evidence>
<reference evidence="21 22" key="1">
    <citation type="submission" date="2021-02" db="EMBL/GenBank/DDBJ databases">
        <title>Pan-genome distribution and transcriptional activeness of fungal secondary metabolism genes in Aspergillus section Fumigati.</title>
        <authorList>
            <person name="Takahashi H."/>
            <person name="Umemura M."/>
            <person name="Ninomiya A."/>
            <person name="Kusuya Y."/>
            <person name="Urayama S."/>
            <person name="Shimizu M."/>
            <person name="Watanabe A."/>
            <person name="Kamei K."/>
            <person name="Yaguchi T."/>
            <person name="Hagiwara D."/>
        </authorList>
    </citation>
    <scope>NUCLEOTIDE SEQUENCE [LARGE SCALE GENOMIC DNA]</scope>
    <source>
        <strain evidence="21 22">IFM 47045</strain>
    </source>
</reference>
<dbReference type="Proteomes" id="UP000710440">
    <property type="component" value="Unassembled WGS sequence"/>
</dbReference>
<evidence type="ECO:0000256" key="15">
    <source>
        <dbReference type="ARBA" id="ARBA00038929"/>
    </source>
</evidence>
<dbReference type="GO" id="GO:0071555">
    <property type="term" value="P:cell wall organization"/>
    <property type="evidence" value="ECO:0007669"/>
    <property type="project" value="UniProtKB-KW"/>
</dbReference>
<dbReference type="Pfam" id="PF00150">
    <property type="entry name" value="Cellulase"/>
    <property type="match status" value="1"/>
</dbReference>
<dbReference type="InterPro" id="IPR050386">
    <property type="entry name" value="Glycosyl_hydrolase_5"/>
</dbReference>
<evidence type="ECO:0000256" key="4">
    <source>
        <dbReference type="ARBA" id="ARBA00011245"/>
    </source>
</evidence>
<organism evidence="21 22">
    <name type="scientific">Aspergillus viridinutans</name>
    <dbReference type="NCBI Taxonomy" id="75553"/>
    <lineage>
        <taxon>Eukaryota</taxon>
        <taxon>Fungi</taxon>
        <taxon>Dikarya</taxon>
        <taxon>Ascomycota</taxon>
        <taxon>Pezizomycotina</taxon>
        <taxon>Eurotiomycetes</taxon>
        <taxon>Eurotiomycetidae</taxon>
        <taxon>Eurotiales</taxon>
        <taxon>Aspergillaceae</taxon>
        <taxon>Aspergillus</taxon>
        <taxon>Aspergillus subgen. Fumigati</taxon>
    </lineage>
</organism>
<dbReference type="GO" id="GO:0009986">
    <property type="term" value="C:cell surface"/>
    <property type="evidence" value="ECO:0007669"/>
    <property type="project" value="TreeGrafter"/>
</dbReference>
<sequence length="417" mass="45632">MIFKFSQKALVALFLVVVGLVEAVPSKSRIVSRASTYGSNGIVRGVNIGGWLVLEPWITPSIFDNAGDAAVDEWTLTATLGQDQAKAVLSQHWSTFITQDDFHQIARAGMNHVRIPIGYWAVSSLPGEPYVDGQLEYLDNAISWARDAGLKVVIDLHGAPGSQNGFDNSGRKGPIAWQQGNTVTQTVDAFRALAERYLPESDVVAAIEALNEPNVPGGVSEAGLRDYYNQIVDVVRQINPDTSVFLSDGFLSTASWNGFKTGEDVVMDTHHYEMFDNHLISLDINGHVKSACDFGKQIQGSDKPVVVGEWTGAVTDCTKYLNGKGVPTRYQGEYANNPKYGDCGVQSQGSVADLSDQERTDTRRFIEAQLDAYEGNNGWLFWSWKTEGAPGWDMQDLLANGVFPSPLTDRKFPNQCA</sequence>
<comment type="similarity">
    <text evidence="3 18">Belongs to the glycosyl hydrolase 5 (cellulase A) family.</text>
</comment>
<keyword evidence="22" id="KW-1185">Reference proteome</keyword>
<keyword evidence="9" id="KW-0119">Carbohydrate metabolism</keyword>
<evidence type="ECO:0000313" key="21">
    <source>
        <dbReference type="EMBL" id="GIK02246.1"/>
    </source>
</evidence>
<dbReference type="Gene3D" id="3.20.20.80">
    <property type="entry name" value="Glycosidases"/>
    <property type="match status" value="1"/>
</dbReference>
<dbReference type="PANTHER" id="PTHR31297">
    <property type="entry name" value="GLUCAN ENDO-1,6-BETA-GLUCOSIDASE B"/>
    <property type="match status" value="1"/>
</dbReference>
<evidence type="ECO:0000256" key="9">
    <source>
        <dbReference type="ARBA" id="ARBA00023277"/>
    </source>
</evidence>
<comment type="caution">
    <text evidence="21">The sequence shown here is derived from an EMBL/GenBank/DDBJ whole genome shotgun (WGS) entry which is preliminary data.</text>
</comment>
<comment type="subunit">
    <text evidence="4">Monomer.</text>
</comment>
<evidence type="ECO:0000256" key="12">
    <source>
        <dbReference type="ARBA" id="ARBA00023326"/>
    </source>
</evidence>
<dbReference type="SUPFAM" id="SSF51445">
    <property type="entry name" value="(Trans)glycosidases"/>
    <property type="match status" value="1"/>
</dbReference>
<evidence type="ECO:0000256" key="8">
    <source>
        <dbReference type="ARBA" id="ARBA00023211"/>
    </source>
</evidence>
<comment type="subcellular location">
    <subcellularLocation>
        <location evidence="2">Secreted</location>
    </subcellularLocation>
</comment>
<dbReference type="PANTHER" id="PTHR31297:SF1">
    <property type="entry name" value="GLUCAN 1,3-BETA-GLUCOSIDASE I_II-RELATED"/>
    <property type="match status" value="1"/>
</dbReference>
<keyword evidence="6 19" id="KW-0732">Signal</keyword>
<dbReference type="FunFam" id="3.20.20.80:FF:000033">
    <property type="entry name" value="Glucan 1,3-beta-glucosidase A"/>
    <property type="match status" value="1"/>
</dbReference>
<dbReference type="EC" id="3.2.1.58" evidence="15"/>
<dbReference type="EMBL" id="BOPL01000004">
    <property type="protein sequence ID" value="GIK02246.1"/>
    <property type="molecule type" value="Genomic_DNA"/>
</dbReference>
<evidence type="ECO:0000256" key="16">
    <source>
        <dbReference type="ARBA" id="ARBA00041261"/>
    </source>
</evidence>
<dbReference type="OrthoDB" id="62120at2759"/>
<dbReference type="GeneID" id="66934277"/>
<evidence type="ECO:0000256" key="11">
    <source>
        <dbReference type="ARBA" id="ARBA00023316"/>
    </source>
</evidence>
<dbReference type="InterPro" id="IPR017853">
    <property type="entry name" value="GH"/>
</dbReference>
<dbReference type="GO" id="GO:0004338">
    <property type="term" value="F:glucan exo-1,3-beta-glucosidase activity"/>
    <property type="evidence" value="ECO:0007669"/>
    <property type="project" value="UniProtKB-EC"/>
</dbReference>
<keyword evidence="12" id="KW-0624">Polysaccharide degradation</keyword>